<accession>A0A4U0NJ04</accession>
<dbReference type="Gene3D" id="3.90.1750.20">
    <property type="entry name" value="Putative Large Serine Recombinase, Chain B, Domain 2"/>
    <property type="match status" value="1"/>
</dbReference>
<dbReference type="EMBL" id="SUME01000007">
    <property type="protein sequence ID" value="TJZ53682.1"/>
    <property type="molecule type" value="Genomic_DNA"/>
</dbReference>
<dbReference type="OrthoDB" id="9815006at2"/>
<evidence type="ECO:0000256" key="3">
    <source>
        <dbReference type="ARBA" id="ARBA00023172"/>
    </source>
</evidence>
<dbReference type="PANTHER" id="PTHR30461:SF23">
    <property type="entry name" value="DNA RECOMBINASE-RELATED"/>
    <property type="match status" value="1"/>
</dbReference>
<dbReference type="Proteomes" id="UP000306808">
    <property type="component" value="Unassembled WGS sequence"/>
</dbReference>
<gene>
    <name evidence="9" type="ORF">FAZ15_16770</name>
</gene>
<dbReference type="InterPro" id="IPR036162">
    <property type="entry name" value="Resolvase-like_N_sf"/>
</dbReference>
<dbReference type="InterPro" id="IPR011109">
    <property type="entry name" value="DNA_bind_recombinase_dom"/>
</dbReference>
<dbReference type="PROSITE" id="PS51737">
    <property type="entry name" value="RECOMBINASE_DNA_BIND"/>
    <property type="match status" value="1"/>
</dbReference>
<evidence type="ECO:0000256" key="2">
    <source>
        <dbReference type="ARBA" id="ARBA00023125"/>
    </source>
</evidence>
<evidence type="ECO:0000256" key="6">
    <source>
        <dbReference type="SAM" id="Coils"/>
    </source>
</evidence>
<sequence length="531" mass="62366">MNSAYLYVRVSTDEQKRKGFSLIEQEDRLLKYCEMNQIKVRGIFREDFSAKDFNRPEWKRLIKTIKRSKHHSQENILFIKWDRFSRSIEYAYQMMGILRGLNTQAMAIDQPIDFEVPESIVMLAVYLSIPEAENNRRGKNTSDGMRRARKMGRWPAKAPIGYMNQVASDGKKITIPKQPEADYIRWSFTEYSSGKFTISHVRRMANLRGLRCSRNNFWKALHNPFYCGLVSVPATRTEEEEFVEGIHEPLISEQLFREVQSLINSRRTRNTYKQKMKPVFLLRGYLICPLCGRRLTGSISTGRNAKYRYYHCSVSKCKGCVRADILEGEYEERLKKMTIRPEVNELLELVLEDENILTVERECINEKKNLKEISEQELLISKLRRYFLDDKIELDDFNDLKKEYKEVLDFLNEHLALVNERLISNHTFKNVVELMGWGGNVYELYKNQDVAGKRYIIELFTPTSFNPITKELNPLQINQALSMITSYSGYSVVIDCQATNFATNLNQSLFRSKGFYCAGNKNFKEEWYRDK</sequence>
<dbReference type="SUPFAM" id="SSF53041">
    <property type="entry name" value="Resolvase-like"/>
    <property type="match status" value="1"/>
</dbReference>
<evidence type="ECO:0000256" key="4">
    <source>
        <dbReference type="PIRSR" id="PIRSR606118-50"/>
    </source>
</evidence>
<dbReference type="Gene3D" id="3.40.50.1390">
    <property type="entry name" value="Resolvase, N-terminal catalytic domain"/>
    <property type="match status" value="1"/>
</dbReference>
<dbReference type="InterPro" id="IPR006119">
    <property type="entry name" value="Resolv_N"/>
</dbReference>
<comment type="caution">
    <text evidence="9">The sequence shown here is derived from an EMBL/GenBank/DDBJ whole genome shotgun (WGS) entry which is preliminary data.</text>
</comment>
<dbReference type="GO" id="GO:0003677">
    <property type="term" value="F:DNA binding"/>
    <property type="evidence" value="ECO:0007669"/>
    <property type="project" value="UniProtKB-KW"/>
</dbReference>
<evidence type="ECO:0000256" key="5">
    <source>
        <dbReference type="PROSITE-ProRule" id="PRU10137"/>
    </source>
</evidence>
<dbReference type="InterPro" id="IPR006118">
    <property type="entry name" value="Recombinase_CS"/>
</dbReference>
<keyword evidence="1" id="KW-0229">DNA integration</keyword>
<dbReference type="CDD" id="cd00338">
    <property type="entry name" value="Ser_Recombinase"/>
    <property type="match status" value="1"/>
</dbReference>
<evidence type="ECO:0000259" key="7">
    <source>
        <dbReference type="PROSITE" id="PS51736"/>
    </source>
</evidence>
<dbReference type="GO" id="GO:0015074">
    <property type="term" value="P:DNA integration"/>
    <property type="evidence" value="ECO:0007669"/>
    <property type="project" value="UniProtKB-KW"/>
</dbReference>
<dbReference type="Pfam" id="PF00239">
    <property type="entry name" value="Resolvase"/>
    <property type="match status" value="1"/>
</dbReference>
<dbReference type="PROSITE" id="PS00397">
    <property type="entry name" value="RECOMBINASES_1"/>
    <property type="match status" value="1"/>
</dbReference>
<keyword evidence="2" id="KW-0238">DNA-binding</keyword>
<keyword evidence="3" id="KW-0233">DNA recombination</keyword>
<feature type="coiled-coil region" evidence="6">
    <location>
        <begin position="356"/>
        <end position="421"/>
    </location>
</feature>
<feature type="domain" description="Resolvase/invertase-type recombinase catalytic" evidence="7">
    <location>
        <begin position="3"/>
        <end position="152"/>
    </location>
</feature>
<protein>
    <submittedName>
        <fullName evidence="9">Recombinase family protein</fullName>
    </submittedName>
</protein>
<evidence type="ECO:0000313" key="9">
    <source>
        <dbReference type="EMBL" id="TJZ53682.1"/>
    </source>
</evidence>
<feature type="domain" description="Recombinase" evidence="8">
    <location>
        <begin position="159"/>
        <end position="269"/>
    </location>
</feature>
<reference evidence="9 10" key="1">
    <citation type="submission" date="2019-04" db="EMBL/GenBank/DDBJ databases">
        <title>Sphingobacterium olei sp. nov., isolated from oil-contaminated soil.</title>
        <authorList>
            <person name="Liu B."/>
        </authorList>
    </citation>
    <scope>NUCLEOTIDE SEQUENCE [LARGE SCALE GENOMIC DNA]</scope>
    <source>
        <strain evidence="9 10">HAL-9</strain>
    </source>
</reference>
<dbReference type="RefSeq" id="WP_136902473.1">
    <property type="nucleotide sequence ID" value="NZ_SUME01000007.1"/>
</dbReference>
<feature type="active site" description="O-(5'-phospho-DNA)-serine intermediate" evidence="4 5">
    <location>
        <position position="11"/>
    </location>
</feature>
<dbReference type="InterPro" id="IPR050639">
    <property type="entry name" value="SSR_resolvase"/>
</dbReference>
<dbReference type="GO" id="GO:0000150">
    <property type="term" value="F:DNA strand exchange activity"/>
    <property type="evidence" value="ECO:0007669"/>
    <property type="project" value="InterPro"/>
</dbReference>
<proteinExistence type="predicted"/>
<evidence type="ECO:0000259" key="8">
    <source>
        <dbReference type="PROSITE" id="PS51737"/>
    </source>
</evidence>
<evidence type="ECO:0000313" key="10">
    <source>
        <dbReference type="Proteomes" id="UP000306808"/>
    </source>
</evidence>
<name>A0A4U0NJ04_9SPHI</name>
<dbReference type="PROSITE" id="PS51736">
    <property type="entry name" value="RECOMBINASES_3"/>
    <property type="match status" value="1"/>
</dbReference>
<organism evidence="9 10">
    <name type="scientific">Sphingobacterium olei</name>
    <dbReference type="NCBI Taxonomy" id="2571155"/>
    <lineage>
        <taxon>Bacteria</taxon>
        <taxon>Pseudomonadati</taxon>
        <taxon>Bacteroidota</taxon>
        <taxon>Sphingobacteriia</taxon>
        <taxon>Sphingobacteriales</taxon>
        <taxon>Sphingobacteriaceae</taxon>
        <taxon>Sphingobacterium</taxon>
    </lineage>
</organism>
<keyword evidence="10" id="KW-1185">Reference proteome</keyword>
<dbReference type="AlphaFoldDB" id="A0A4U0NJ04"/>
<keyword evidence="6" id="KW-0175">Coiled coil</keyword>
<dbReference type="Pfam" id="PF07508">
    <property type="entry name" value="Recombinase"/>
    <property type="match status" value="1"/>
</dbReference>
<dbReference type="InterPro" id="IPR038109">
    <property type="entry name" value="DNA_bind_recomb_sf"/>
</dbReference>
<evidence type="ECO:0000256" key="1">
    <source>
        <dbReference type="ARBA" id="ARBA00022908"/>
    </source>
</evidence>
<dbReference type="PANTHER" id="PTHR30461">
    <property type="entry name" value="DNA-INVERTASE FROM LAMBDOID PROPHAGE"/>
    <property type="match status" value="1"/>
</dbReference>
<dbReference type="SMART" id="SM00857">
    <property type="entry name" value="Resolvase"/>
    <property type="match status" value="1"/>
</dbReference>